<dbReference type="InterPro" id="IPR003661">
    <property type="entry name" value="HisK_dim/P_dom"/>
</dbReference>
<keyword evidence="5" id="KW-0597">Phosphoprotein</keyword>
<dbReference type="OrthoDB" id="3190394at2"/>
<dbReference type="RefSeq" id="WP_035390237.1">
    <property type="nucleotide sequence ID" value="NZ_JQKF01000021.1"/>
</dbReference>
<feature type="compositionally biased region" description="Polar residues" evidence="13">
    <location>
        <begin position="461"/>
        <end position="472"/>
    </location>
</feature>
<keyword evidence="12" id="KW-0902">Two-component regulatory system</keyword>
<dbReference type="GeneID" id="78373382"/>
<feature type="domain" description="Histidine kinase" evidence="15">
    <location>
        <begin position="248"/>
        <end position="462"/>
    </location>
</feature>
<proteinExistence type="predicted"/>
<dbReference type="CDD" id="cd00082">
    <property type="entry name" value="HisKA"/>
    <property type="match status" value="1"/>
</dbReference>
<dbReference type="AlphaFoldDB" id="A0A0D8FSL2"/>
<dbReference type="SUPFAM" id="SSF55874">
    <property type="entry name" value="ATPase domain of HSP90 chaperone/DNA topoisomerase II/histidine kinase"/>
    <property type="match status" value="1"/>
</dbReference>
<dbReference type="STRING" id="1121877.FEAC_23330"/>
<evidence type="ECO:0000256" key="10">
    <source>
        <dbReference type="ARBA" id="ARBA00022840"/>
    </source>
</evidence>
<evidence type="ECO:0000256" key="11">
    <source>
        <dbReference type="ARBA" id="ARBA00022989"/>
    </source>
</evidence>
<dbReference type="Pfam" id="PF00512">
    <property type="entry name" value="HisKA"/>
    <property type="match status" value="1"/>
</dbReference>
<accession>A0A0D8FSL2</accession>
<dbReference type="Gene3D" id="3.30.565.10">
    <property type="entry name" value="Histidine kinase-like ATPase, C-terminal domain"/>
    <property type="match status" value="1"/>
</dbReference>
<feature type="domain" description="HAMP" evidence="16">
    <location>
        <begin position="186"/>
        <end position="240"/>
    </location>
</feature>
<dbReference type="InterPro" id="IPR036890">
    <property type="entry name" value="HATPase_C_sf"/>
</dbReference>
<keyword evidence="14" id="KW-0472">Membrane</keyword>
<dbReference type="Proteomes" id="UP000032336">
    <property type="component" value="Unassembled WGS sequence"/>
</dbReference>
<dbReference type="PROSITE" id="PS50885">
    <property type="entry name" value="HAMP"/>
    <property type="match status" value="1"/>
</dbReference>
<dbReference type="EC" id="2.7.13.3" evidence="3"/>
<dbReference type="Gene3D" id="6.10.340.10">
    <property type="match status" value="1"/>
</dbReference>
<evidence type="ECO:0000259" key="15">
    <source>
        <dbReference type="PROSITE" id="PS50109"/>
    </source>
</evidence>
<evidence type="ECO:0000256" key="4">
    <source>
        <dbReference type="ARBA" id="ARBA00022475"/>
    </source>
</evidence>
<feature type="transmembrane region" description="Helical" evidence="14">
    <location>
        <begin position="159"/>
        <end position="180"/>
    </location>
</feature>
<evidence type="ECO:0000256" key="7">
    <source>
        <dbReference type="ARBA" id="ARBA00022692"/>
    </source>
</evidence>
<sequence>MAIAWHSPKSIRTTLRFGLLTTAIVTVLIGGLGTLFISREVAVHQTQAFLLRTASALALLFQRVNHRFVRPFLVTAGVGHLRLIPLAESGRPLVSLPLPLKQHSINWQILHSGGYQSGVIGNEVFIAYPVTTTQSFNTRIAGVHAHKFALLLTRPLPSIVGPVLFVVAAVVITAIIAVVISDRYTAHISKTLDRLVSRANRVASGHLDDHEPSGEPREAEFAALDLAISSMIDSLRAASEIESTYILAISHDLRTPLTSIRGFAEAIIDEAISSPIEAAHTIEREAQRIERLINDLIALARLRANDYALSPQSINLNDLLRHLLEAVSPRAERRSLQVVSSLPADQVIINQDPERLLQLLGNLLDNAIKYANDRVCVDLKTRDGATLVEITDDGPGIPSSTAEQLFHSQLKPTPGRDGAVGSGLGLLIVGRLATLMGIEVRADSPINQAGGTRCEVILADTNSQSMISSSRDTAPATAEPESRPR</sequence>
<dbReference type="Gene3D" id="1.10.287.130">
    <property type="match status" value="1"/>
</dbReference>
<evidence type="ECO:0000256" key="12">
    <source>
        <dbReference type="ARBA" id="ARBA00023012"/>
    </source>
</evidence>
<dbReference type="GO" id="GO:0000155">
    <property type="term" value="F:phosphorelay sensor kinase activity"/>
    <property type="evidence" value="ECO:0007669"/>
    <property type="project" value="InterPro"/>
</dbReference>
<keyword evidence="4" id="KW-1003">Cell membrane</keyword>
<evidence type="ECO:0000256" key="1">
    <source>
        <dbReference type="ARBA" id="ARBA00000085"/>
    </source>
</evidence>
<keyword evidence="9 17" id="KW-0418">Kinase</keyword>
<evidence type="ECO:0000256" key="3">
    <source>
        <dbReference type="ARBA" id="ARBA00012438"/>
    </source>
</evidence>
<dbReference type="InterPro" id="IPR005467">
    <property type="entry name" value="His_kinase_dom"/>
</dbReference>
<evidence type="ECO:0000256" key="13">
    <source>
        <dbReference type="SAM" id="MobiDB-lite"/>
    </source>
</evidence>
<comment type="catalytic activity">
    <reaction evidence="1">
        <text>ATP + protein L-histidine = ADP + protein N-phospho-L-histidine.</text>
        <dbReference type="EC" id="2.7.13.3"/>
    </reaction>
</comment>
<protein>
    <recommendedName>
        <fullName evidence="3">histidine kinase</fullName>
        <ecNumber evidence="3">2.7.13.3</ecNumber>
    </recommendedName>
</protein>
<evidence type="ECO:0000256" key="9">
    <source>
        <dbReference type="ARBA" id="ARBA00022777"/>
    </source>
</evidence>
<dbReference type="GO" id="GO:0005524">
    <property type="term" value="F:ATP binding"/>
    <property type="evidence" value="ECO:0007669"/>
    <property type="project" value="UniProtKB-KW"/>
</dbReference>
<dbReference type="SUPFAM" id="SSF47384">
    <property type="entry name" value="Homodimeric domain of signal transducing histidine kinase"/>
    <property type="match status" value="1"/>
</dbReference>
<comment type="caution">
    <text evidence="17">The sequence shown here is derived from an EMBL/GenBank/DDBJ whole genome shotgun (WGS) entry which is preliminary data.</text>
</comment>
<dbReference type="SMART" id="SM00387">
    <property type="entry name" value="HATPase_c"/>
    <property type="match status" value="1"/>
</dbReference>
<feature type="transmembrane region" description="Helical" evidence="14">
    <location>
        <begin position="17"/>
        <end position="37"/>
    </location>
</feature>
<organism evidence="17 18">
    <name type="scientific">Ferrimicrobium acidiphilum DSM 19497</name>
    <dbReference type="NCBI Taxonomy" id="1121877"/>
    <lineage>
        <taxon>Bacteria</taxon>
        <taxon>Bacillati</taxon>
        <taxon>Actinomycetota</taxon>
        <taxon>Acidimicrobiia</taxon>
        <taxon>Acidimicrobiales</taxon>
        <taxon>Acidimicrobiaceae</taxon>
        <taxon>Ferrimicrobium</taxon>
    </lineage>
</organism>
<dbReference type="Pfam" id="PF02518">
    <property type="entry name" value="HATPase_c"/>
    <property type="match status" value="1"/>
</dbReference>
<evidence type="ECO:0000256" key="2">
    <source>
        <dbReference type="ARBA" id="ARBA00004651"/>
    </source>
</evidence>
<keyword evidence="7 14" id="KW-0812">Transmembrane</keyword>
<dbReference type="eggNOG" id="COG2205">
    <property type="taxonomic scope" value="Bacteria"/>
</dbReference>
<gene>
    <name evidence="17" type="primary">cssS</name>
    <name evidence="17" type="ORF">FEAC_23330</name>
</gene>
<dbReference type="InterPro" id="IPR003594">
    <property type="entry name" value="HATPase_dom"/>
</dbReference>
<evidence type="ECO:0000313" key="17">
    <source>
        <dbReference type="EMBL" id="KJE75939.1"/>
    </source>
</evidence>
<keyword evidence="11 14" id="KW-1133">Transmembrane helix</keyword>
<dbReference type="InterPro" id="IPR036097">
    <property type="entry name" value="HisK_dim/P_sf"/>
</dbReference>
<dbReference type="InterPro" id="IPR050980">
    <property type="entry name" value="2C_sensor_his_kinase"/>
</dbReference>
<dbReference type="PANTHER" id="PTHR44936:SF9">
    <property type="entry name" value="SENSOR PROTEIN CREC"/>
    <property type="match status" value="1"/>
</dbReference>
<evidence type="ECO:0000256" key="14">
    <source>
        <dbReference type="SAM" id="Phobius"/>
    </source>
</evidence>
<dbReference type="InterPro" id="IPR003660">
    <property type="entry name" value="HAMP_dom"/>
</dbReference>
<evidence type="ECO:0000313" key="18">
    <source>
        <dbReference type="Proteomes" id="UP000032336"/>
    </source>
</evidence>
<dbReference type="EMBL" id="JXUW01000025">
    <property type="protein sequence ID" value="KJE75939.1"/>
    <property type="molecule type" value="Genomic_DNA"/>
</dbReference>
<dbReference type="PROSITE" id="PS50109">
    <property type="entry name" value="HIS_KIN"/>
    <property type="match status" value="1"/>
</dbReference>
<reference evidence="17 18" key="1">
    <citation type="submission" date="2015-01" db="EMBL/GenBank/DDBJ databases">
        <title>Draft genome of the acidophilic iron oxidizer Ferrimicrobium acidiphilum strain T23.</title>
        <authorList>
            <person name="Poehlein A."/>
            <person name="Eisen S."/>
            <person name="Schloemann M."/>
            <person name="Johnson B.D."/>
            <person name="Daniel R."/>
            <person name="Muehling M."/>
        </authorList>
    </citation>
    <scope>NUCLEOTIDE SEQUENCE [LARGE SCALE GENOMIC DNA]</scope>
    <source>
        <strain evidence="17 18">T23</strain>
    </source>
</reference>
<feature type="region of interest" description="Disordered" evidence="13">
    <location>
        <begin position="461"/>
        <end position="485"/>
    </location>
</feature>
<dbReference type="CDD" id="cd00075">
    <property type="entry name" value="HATPase"/>
    <property type="match status" value="1"/>
</dbReference>
<keyword evidence="10" id="KW-0067">ATP-binding</keyword>
<evidence type="ECO:0000256" key="6">
    <source>
        <dbReference type="ARBA" id="ARBA00022679"/>
    </source>
</evidence>
<dbReference type="PANTHER" id="PTHR44936">
    <property type="entry name" value="SENSOR PROTEIN CREC"/>
    <property type="match status" value="1"/>
</dbReference>
<evidence type="ECO:0000259" key="16">
    <source>
        <dbReference type="PROSITE" id="PS50885"/>
    </source>
</evidence>
<comment type="subcellular location">
    <subcellularLocation>
        <location evidence="2">Cell membrane</location>
        <topology evidence="2">Multi-pass membrane protein</topology>
    </subcellularLocation>
</comment>
<evidence type="ECO:0000256" key="8">
    <source>
        <dbReference type="ARBA" id="ARBA00022741"/>
    </source>
</evidence>
<dbReference type="GO" id="GO:0005886">
    <property type="term" value="C:plasma membrane"/>
    <property type="evidence" value="ECO:0007669"/>
    <property type="project" value="UniProtKB-SubCell"/>
</dbReference>
<dbReference type="SMART" id="SM00388">
    <property type="entry name" value="HisKA"/>
    <property type="match status" value="1"/>
</dbReference>
<keyword evidence="8" id="KW-0547">Nucleotide-binding</keyword>
<evidence type="ECO:0000256" key="5">
    <source>
        <dbReference type="ARBA" id="ARBA00022553"/>
    </source>
</evidence>
<keyword evidence="18" id="KW-1185">Reference proteome</keyword>
<name>A0A0D8FSL2_9ACTN</name>
<keyword evidence="6 17" id="KW-0808">Transferase</keyword>